<sequence>MTHAAPGQVAERPEDVETAGTIQAARQEAIDHRWWVLGILSLLMGFASISTDLYLPAMPAMGQALGASPGLVEWTVSGYLIGFSFGQLFWGPVSDRHGRRLPVALGLVLFILGSAGCAVAGSGATLIGWRILQAAGASAGVVLSRAMVRDLYAGHRAVQMLSTLITVMAIAPLLGPIVGGQILLLGGWRAIFWTLVGVGMLTLAAVPSLPETLAPAYRNHEPLTRALLRYGELLKQPRLLGYAGAGGFFYGGMFAYVAGTPFAYITYHHVPARLYGLLFALGIVGIMATNTVNSRLAARVGGDRLLVLGAIQAALSGLLVAGAAWTGQGGLWGLVVPLFLFASTTGFIVANSIAGALNGFPERAGAVSALVGAMQYGSGILGSGLVGAFADGTPWPMGWVIALSGVGSLLCTRLVHARPGKTTSAPRHTLS</sequence>
<feature type="transmembrane region" description="Helical" evidence="8">
    <location>
        <begin position="160"/>
        <end position="184"/>
    </location>
</feature>
<dbReference type="AlphaFoldDB" id="A0A7W4IWY1"/>
<evidence type="ECO:0000256" key="5">
    <source>
        <dbReference type="ARBA" id="ARBA00022692"/>
    </source>
</evidence>
<dbReference type="PANTHER" id="PTHR23502:SF132">
    <property type="entry name" value="POLYAMINE TRANSPORTER 2-RELATED"/>
    <property type="match status" value="1"/>
</dbReference>
<feature type="transmembrane region" description="Helical" evidence="8">
    <location>
        <begin position="396"/>
        <end position="415"/>
    </location>
</feature>
<keyword evidence="11" id="KW-1185">Reference proteome</keyword>
<dbReference type="InterPro" id="IPR004812">
    <property type="entry name" value="Efflux_drug-R_Bcr/CmlA"/>
</dbReference>
<dbReference type="CDD" id="cd17320">
    <property type="entry name" value="MFS_MdfA_MDR_like"/>
    <property type="match status" value="1"/>
</dbReference>
<protein>
    <recommendedName>
        <fullName evidence="8">Bcr/CflA family efflux transporter</fullName>
    </recommendedName>
</protein>
<dbReference type="Gene3D" id="1.20.1720.10">
    <property type="entry name" value="Multidrug resistance protein D"/>
    <property type="match status" value="1"/>
</dbReference>
<dbReference type="InterPro" id="IPR011701">
    <property type="entry name" value="MFS"/>
</dbReference>
<keyword evidence="5 8" id="KW-0812">Transmembrane</keyword>
<dbReference type="Proteomes" id="UP000577891">
    <property type="component" value="Unassembled WGS sequence"/>
</dbReference>
<dbReference type="GO" id="GO:1990961">
    <property type="term" value="P:xenobiotic detoxification by transmembrane export across the plasma membrane"/>
    <property type="evidence" value="ECO:0007669"/>
    <property type="project" value="InterPro"/>
</dbReference>
<keyword evidence="8" id="KW-0997">Cell inner membrane</keyword>
<feature type="transmembrane region" description="Helical" evidence="8">
    <location>
        <begin position="305"/>
        <end position="325"/>
    </location>
</feature>
<feature type="transmembrane region" description="Helical" evidence="8">
    <location>
        <begin position="331"/>
        <end position="354"/>
    </location>
</feature>
<feature type="transmembrane region" description="Helical" evidence="8">
    <location>
        <begin position="239"/>
        <end position="262"/>
    </location>
</feature>
<dbReference type="InterPro" id="IPR036259">
    <property type="entry name" value="MFS_trans_sf"/>
</dbReference>
<accession>A0A7W4IWY1</accession>
<feature type="domain" description="Major facilitator superfamily (MFS) profile" evidence="9">
    <location>
        <begin position="36"/>
        <end position="420"/>
    </location>
</feature>
<evidence type="ECO:0000313" key="11">
    <source>
        <dbReference type="Proteomes" id="UP000577891"/>
    </source>
</evidence>
<feature type="transmembrane region" description="Helical" evidence="8">
    <location>
        <begin position="190"/>
        <end position="209"/>
    </location>
</feature>
<evidence type="ECO:0000256" key="4">
    <source>
        <dbReference type="ARBA" id="ARBA00022475"/>
    </source>
</evidence>
<name>A0A7W4IWY1_9PROT</name>
<organism evidence="10 11">
    <name type="scientific">Gluconacetobacter asukensis</name>
    <dbReference type="NCBI Taxonomy" id="1017181"/>
    <lineage>
        <taxon>Bacteria</taxon>
        <taxon>Pseudomonadati</taxon>
        <taxon>Pseudomonadota</taxon>
        <taxon>Alphaproteobacteria</taxon>
        <taxon>Acetobacterales</taxon>
        <taxon>Acetobacteraceae</taxon>
        <taxon>Gluconacetobacter</taxon>
    </lineage>
</organism>
<evidence type="ECO:0000256" key="2">
    <source>
        <dbReference type="ARBA" id="ARBA00006236"/>
    </source>
</evidence>
<dbReference type="RefSeq" id="WP_182977265.1">
    <property type="nucleotide sequence ID" value="NZ_BAABGB010000014.1"/>
</dbReference>
<feature type="transmembrane region" description="Helical" evidence="8">
    <location>
        <begin position="71"/>
        <end position="90"/>
    </location>
</feature>
<keyword evidence="7 8" id="KW-0472">Membrane</keyword>
<feature type="transmembrane region" description="Helical" evidence="8">
    <location>
        <begin position="102"/>
        <end position="121"/>
    </location>
</feature>
<keyword evidence="6 8" id="KW-1133">Transmembrane helix</keyword>
<evidence type="ECO:0000256" key="8">
    <source>
        <dbReference type="RuleBase" id="RU365088"/>
    </source>
</evidence>
<dbReference type="NCBIfam" id="TIGR00710">
    <property type="entry name" value="efflux_Bcr_CflA"/>
    <property type="match status" value="1"/>
</dbReference>
<dbReference type="EMBL" id="JABEQE010000001">
    <property type="protein sequence ID" value="MBB2170571.1"/>
    <property type="molecule type" value="Genomic_DNA"/>
</dbReference>
<dbReference type="PROSITE" id="PS50850">
    <property type="entry name" value="MFS"/>
    <property type="match status" value="1"/>
</dbReference>
<proteinExistence type="inferred from homology"/>
<gene>
    <name evidence="10" type="ORF">HLH35_00315</name>
</gene>
<feature type="transmembrane region" description="Helical" evidence="8">
    <location>
        <begin position="274"/>
        <end position="293"/>
    </location>
</feature>
<evidence type="ECO:0000256" key="1">
    <source>
        <dbReference type="ARBA" id="ARBA00004651"/>
    </source>
</evidence>
<dbReference type="FunFam" id="1.20.1720.10:FF:000005">
    <property type="entry name" value="Bcr/CflA family efflux transporter"/>
    <property type="match status" value="1"/>
</dbReference>
<evidence type="ECO:0000256" key="6">
    <source>
        <dbReference type="ARBA" id="ARBA00022989"/>
    </source>
</evidence>
<keyword evidence="4" id="KW-1003">Cell membrane</keyword>
<dbReference type="GO" id="GO:0042910">
    <property type="term" value="F:xenobiotic transmembrane transporter activity"/>
    <property type="evidence" value="ECO:0007669"/>
    <property type="project" value="InterPro"/>
</dbReference>
<dbReference type="PANTHER" id="PTHR23502">
    <property type="entry name" value="MAJOR FACILITATOR SUPERFAMILY"/>
    <property type="match status" value="1"/>
</dbReference>
<dbReference type="Pfam" id="PF07690">
    <property type="entry name" value="MFS_1"/>
    <property type="match status" value="1"/>
</dbReference>
<dbReference type="InterPro" id="IPR020846">
    <property type="entry name" value="MFS_dom"/>
</dbReference>
<feature type="transmembrane region" description="Helical" evidence="8">
    <location>
        <begin position="127"/>
        <end position="148"/>
    </location>
</feature>
<dbReference type="SUPFAM" id="SSF103473">
    <property type="entry name" value="MFS general substrate transporter"/>
    <property type="match status" value="1"/>
</dbReference>
<comment type="similarity">
    <text evidence="2 8">Belongs to the major facilitator superfamily. Bcr/CmlA family.</text>
</comment>
<dbReference type="GO" id="GO:0015385">
    <property type="term" value="F:sodium:proton antiporter activity"/>
    <property type="evidence" value="ECO:0007669"/>
    <property type="project" value="TreeGrafter"/>
</dbReference>
<evidence type="ECO:0000313" key="10">
    <source>
        <dbReference type="EMBL" id="MBB2170571.1"/>
    </source>
</evidence>
<evidence type="ECO:0000256" key="3">
    <source>
        <dbReference type="ARBA" id="ARBA00022448"/>
    </source>
</evidence>
<comment type="caution">
    <text evidence="10">The sequence shown here is derived from an EMBL/GenBank/DDBJ whole genome shotgun (WGS) entry which is preliminary data.</text>
</comment>
<feature type="transmembrane region" description="Helical" evidence="8">
    <location>
        <begin position="34"/>
        <end position="51"/>
    </location>
</feature>
<keyword evidence="3 8" id="KW-0813">Transport</keyword>
<evidence type="ECO:0000256" key="7">
    <source>
        <dbReference type="ARBA" id="ARBA00023136"/>
    </source>
</evidence>
<feature type="transmembrane region" description="Helical" evidence="8">
    <location>
        <begin position="366"/>
        <end position="390"/>
    </location>
</feature>
<evidence type="ECO:0000259" key="9">
    <source>
        <dbReference type="PROSITE" id="PS50850"/>
    </source>
</evidence>
<dbReference type="GO" id="GO:0005886">
    <property type="term" value="C:plasma membrane"/>
    <property type="evidence" value="ECO:0007669"/>
    <property type="project" value="UniProtKB-SubCell"/>
</dbReference>
<comment type="subcellular location">
    <subcellularLocation>
        <location evidence="8">Cell inner membrane</location>
        <topology evidence="8">Multi-pass membrane protein</topology>
    </subcellularLocation>
    <subcellularLocation>
        <location evidence="1">Cell membrane</location>
        <topology evidence="1">Multi-pass membrane protein</topology>
    </subcellularLocation>
</comment>
<reference evidence="10 11" key="1">
    <citation type="submission" date="2020-04" db="EMBL/GenBank/DDBJ databases">
        <title>Description of novel Gluconacetobacter.</title>
        <authorList>
            <person name="Sombolestani A."/>
        </authorList>
    </citation>
    <scope>NUCLEOTIDE SEQUENCE [LARGE SCALE GENOMIC DNA]</scope>
    <source>
        <strain evidence="10 11">LMG 27724</strain>
    </source>
</reference>